<dbReference type="KEGG" id="dat:HRM2_03110"/>
<organism evidence="3 4">
    <name type="scientific">Desulforapulum autotrophicum (strain ATCC 43914 / DSM 3382 / VKM B-1955 / HRM2)</name>
    <name type="common">Desulfobacterium autotrophicum</name>
    <dbReference type="NCBI Taxonomy" id="177437"/>
    <lineage>
        <taxon>Bacteria</taxon>
        <taxon>Pseudomonadati</taxon>
        <taxon>Thermodesulfobacteriota</taxon>
        <taxon>Desulfobacteria</taxon>
        <taxon>Desulfobacterales</taxon>
        <taxon>Desulfobacteraceae</taxon>
        <taxon>Desulforapulum</taxon>
    </lineage>
</organism>
<dbReference type="eggNOG" id="COG1794">
    <property type="taxonomic scope" value="Bacteria"/>
</dbReference>
<protein>
    <submittedName>
        <fullName evidence="3">RacD1</fullName>
        <ecNumber evidence="3">5.1.1.13</ecNumber>
    </submittedName>
</protein>
<dbReference type="PANTHER" id="PTHR21198:SF7">
    <property type="entry name" value="ASPARTATE-GLUTAMATE RACEMASE FAMILY"/>
    <property type="match status" value="1"/>
</dbReference>
<evidence type="ECO:0000256" key="2">
    <source>
        <dbReference type="ARBA" id="ARBA00023235"/>
    </source>
</evidence>
<dbReference type="Proteomes" id="UP000000442">
    <property type="component" value="Chromosome"/>
</dbReference>
<evidence type="ECO:0000256" key="1">
    <source>
        <dbReference type="ARBA" id="ARBA00007847"/>
    </source>
</evidence>
<dbReference type="AlphaFoldDB" id="C0QGF8"/>
<dbReference type="EMBL" id="CP001087">
    <property type="protein sequence ID" value="ACN13433.1"/>
    <property type="molecule type" value="Genomic_DNA"/>
</dbReference>
<dbReference type="NCBIfam" id="TIGR00035">
    <property type="entry name" value="asp_race"/>
    <property type="match status" value="1"/>
</dbReference>
<dbReference type="InterPro" id="IPR015942">
    <property type="entry name" value="Asp/Glu/hydantoin_racemase"/>
</dbReference>
<accession>C0QGF8</accession>
<name>C0QGF8_DESAH</name>
<dbReference type="OrthoDB" id="9803739at2"/>
<reference evidence="3 4" key="1">
    <citation type="journal article" date="2009" name="Environ. Microbiol.">
        <title>Genome sequence of Desulfobacterium autotrophicum HRM2, a marine sulfate reducer oxidizing organic carbon completely to carbon dioxide.</title>
        <authorList>
            <person name="Strittmatter A.W."/>
            <person name="Liesegang H."/>
            <person name="Rabus R."/>
            <person name="Decker I."/>
            <person name="Amann J."/>
            <person name="Andres S."/>
            <person name="Henne A."/>
            <person name="Fricke W.F."/>
            <person name="Martinez-Arias R."/>
            <person name="Bartels D."/>
            <person name="Goesmann A."/>
            <person name="Krause L."/>
            <person name="Puehler A."/>
            <person name="Klenk H.P."/>
            <person name="Richter M."/>
            <person name="Schuler M."/>
            <person name="Gloeckner F.O."/>
            <person name="Meyerdierks A."/>
            <person name="Gottschalk G."/>
            <person name="Amann R."/>
        </authorList>
    </citation>
    <scope>NUCLEOTIDE SEQUENCE [LARGE SCALE GENOMIC DNA]</scope>
    <source>
        <strain evidence="4">ATCC 43914 / DSM 3382 / HRM2</strain>
    </source>
</reference>
<evidence type="ECO:0000313" key="3">
    <source>
        <dbReference type="EMBL" id="ACN13433.1"/>
    </source>
</evidence>
<dbReference type="PANTHER" id="PTHR21198">
    <property type="entry name" value="GLUTAMATE RACEMASE"/>
    <property type="match status" value="1"/>
</dbReference>
<dbReference type="RefSeq" id="WP_012662682.1">
    <property type="nucleotide sequence ID" value="NC_012108.1"/>
</dbReference>
<dbReference type="SUPFAM" id="SSF53681">
    <property type="entry name" value="Aspartate/glutamate racemase"/>
    <property type="match status" value="2"/>
</dbReference>
<dbReference type="InterPro" id="IPR001920">
    <property type="entry name" value="Asp/Glu_race"/>
</dbReference>
<dbReference type="Pfam" id="PF01177">
    <property type="entry name" value="Asp_Glu_race"/>
    <property type="match status" value="1"/>
</dbReference>
<gene>
    <name evidence="3" type="primary">racD1</name>
    <name evidence="3" type="ordered locus">HRM2_03110</name>
</gene>
<sequence length="241" mass="26326">MTCKAEKIVGILGGMGPEATVDLMQRIISLTPATDDLDHIRCIVDNNPKVPSRIKAIIEGIGEDPGPCMADMGRRLETWGADFLVIACNTAHHYYQAVQDAVNIPVIHIVGLVTDHLIQKYPEHKKIGMLASPAVAMTGLYTKRFQSKGLIDIWPKPEVQQQMLEVIKSVKKGESGPEVTNRYKNICRHLAEQGATLAVVACTELSALDCNLPIPAVDAAQVLAQEIVDVAKNRKPLVTYI</sequence>
<dbReference type="EC" id="5.1.1.13" evidence="3"/>
<dbReference type="InterPro" id="IPR004380">
    <property type="entry name" value="Asp_race"/>
</dbReference>
<comment type="similarity">
    <text evidence="1">Belongs to the aspartate/glutamate racemases family.</text>
</comment>
<proteinExistence type="inferred from homology"/>
<keyword evidence="2 3" id="KW-0413">Isomerase</keyword>
<dbReference type="HOGENOM" id="CLU_055360_2_2_7"/>
<keyword evidence="4" id="KW-1185">Reference proteome</keyword>
<dbReference type="Gene3D" id="3.40.50.1860">
    <property type="match status" value="2"/>
</dbReference>
<dbReference type="STRING" id="177437.HRM2_03110"/>
<dbReference type="GO" id="GO:0047689">
    <property type="term" value="F:aspartate racemase activity"/>
    <property type="evidence" value="ECO:0007669"/>
    <property type="project" value="UniProtKB-EC"/>
</dbReference>
<evidence type="ECO:0000313" key="4">
    <source>
        <dbReference type="Proteomes" id="UP000000442"/>
    </source>
</evidence>